<keyword evidence="2" id="KW-0645">Protease</keyword>
<evidence type="ECO:0000313" key="6">
    <source>
        <dbReference type="EMBL" id="MDT0558483.1"/>
    </source>
</evidence>
<dbReference type="InterPro" id="IPR051202">
    <property type="entry name" value="Peptidase_C40"/>
</dbReference>
<evidence type="ECO:0000256" key="3">
    <source>
        <dbReference type="ARBA" id="ARBA00022801"/>
    </source>
</evidence>
<reference evidence="6 7" key="1">
    <citation type="submission" date="2023-09" db="EMBL/GenBank/DDBJ databases">
        <authorList>
            <person name="Rey-Velasco X."/>
        </authorList>
    </citation>
    <scope>NUCLEOTIDE SEQUENCE [LARGE SCALE GENOMIC DNA]</scope>
    <source>
        <strain evidence="6 7">W332</strain>
    </source>
</reference>
<sequence>MKTFIQVLIILFCFFSCGSSKRASERKTVSTKTERSTSSIKPNAKTTAIINTAEDFKGVRYKYGGTTKRGMDCSGLLYVAFREHGVSIPRVSSDMAKQGDWIDIKAIKPGDLVFFATKKNSRRINHVGLVTNVRGDDIQFIHSTTSKGVITSSIKERYWYLAYVQARRLL</sequence>
<dbReference type="PANTHER" id="PTHR47053">
    <property type="entry name" value="MUREIN DD-ENDOPEPTIDASE MEPH-RELATED"/>
    <property type="match status" value="1"/>
</dbReference>
<name>A0ABU2YJZ9_9FLAO</name>
<proteinExistence type="inferred from homology"/>
<dbReference type="Pfam" id="PF00877">
    <property type="entry name" value="NLPC_P60"/>
    <property type="match status" value="1"/>
</dbReference>
<dbReference type="EMBL" id="JAVRIA010000003">
    <property type="protein sequence ID" value="MDT0558483.1"/>
    <property type="molecule type" value="Genomic_DNA"/>
</dbReference>
<dbReference type="InterPro" id="IPR000064">
    <property type="entry name" value="NLP_P60_dom"/>
</dbReference>
<feature type="domain" description="NlpC/P60" evidence="5">
    <location>
        <begin position="43"/>
        <end position="170"/>
    </location>
</feature>
<evidence type="ECO:0000259" key="5">
    <source>
        <dbReference type="PROSITE" id="PS51935"/>
    </source>
</evidence>
<keyword evidence="7" id="KW-1185">Reference proteome</keyword>
<dbReference type="InterPro" id="IPR038765">
    <property type="entry name" value="Papain-like_cys_pep_sf"/>
</dbReference>
<gene>
    <name evidence="6" type="ORF">RM697_07490</name>
</gene>
<comment type="caution">
    <text evidence="6">The sequence shown here is derived from an EMBL/GenBank/DDBJ whole genome shotgun (WGS) entry which is preliminary data.</text>
</comment>
<dbReference type="PROSITE" id="PS51935">
    <property type="entry name" value="NLPC_P60"/>
    <property type="match status" value="1"/>
</dbReference>
<evidence type="ECO:0000313" key="7">
    <source>
        <dbReference type="Proteomes" id="UP001259492"/>
    </source>
</evidence>
<evidence type="ECO:0000256" key="1">
    <source>
        <dbReference type="ARBA" id="ARBA00007074"/>
    </source>
</evidence>
<comment type="similarity">
    <text evidence="1">Belongs to the peptidase C40 family.</text>
</comment>
<dbReference type="SUPFAM" id="SSF54001">
    <property type="entry name" value="Cysteine proteinases"/>
    <property type="match status" value="1"/>
</dbReference>
<organism evidence="6 7">
    <name type="scientific">Microcosmobacter mediterraneus</name>
    <dbReference type="NCBI Taxonomy" id="3075607"/>
    <lineage>
        <taxon>Bacteria</taxon>
        <taxon>Pseudomonadati</taxon>
        <taxon>Bacteroidota</taxon>
        <taxon>Flavobacteriia</taxon>
        <taxon>Flavobacteriales</taxon>
        <taxon>Flavobacteriaceae</taxon>
        <taxon>Microcosmobacter</taxon>
    </lineage>
</organism>
<dbReference type="RefSeq" id="WP_311427247.1">
    <property type="nucleotide sequence ID" value="NZ_JAVRIA010000003.1"/>
</dbReference>
<keyword evidence="3" id="KW-0378">Hydrolase</keyword>
<protein>
    <submittedName>
        <fullName evidence="6">C40 family peptidase</fullName>
    </submittedName>
</protein>
<dbReference type="Gene3D" id="3.90.1720.10">
    <property type="entry name" value="endopeptidase domain like (from Nostoc punctiforme)"/>
    <property type="match status" value="1"/>
</dbReference>
<accession>A0ABU2YJZ9</accession>
<evidence type="ECO:0000256" key="4">
    <source>
        <dbReference type="ARBA" id="ARBA00022807"/>
    </source>
</evidence>
<keyword evidence="4" id="KW-0788">Thiol protease</keyword>
<dbReference type="Proteomes" id="UP001259492">
    <property type="component" value="Unassembled WGS sequence"/>
</dbReference>
<dbReference type="PANTHER" id="PTHR47053:SF1">
    <property type="entry name" value="MUREIN DD-ENDOPEPTIDASE MEPH-RELATED"/>
    <property type="match status" value="1"/>
</dbReference>
<evidence type="ECO:0000256" key="2">
    <source>
        <dbReference type="ARBA" id="ARBA00022670"/>
    </source>
</evidence>